<dbReference type="AlphaFoldDB" id="A0A7J9IDM8"/>
<comment type="caution">
    <text evidence="1">The sequence shown here is derived from an EMBL/GenBank/DDBJ whole genome shotgun (WGS) entry which is preliminary data.</text>
</comment>
<evidence type="ECO:0008006" key="3">
    <source>
        <dbReference type="Google" id="ProtNLM"/>
    </source>
</evidence>
<dbReference type="EMBL" id="JABFAD010333723">
    <property type="protein sequence ID" value="MBA0820210.1"/>
    <property type="molecule type" value="Genomic_DNA"/>
</dbReference>
<dbReference type="OrthoDB" id="1002567at2759"/>
<protein>
    <recommendedName>
        <fullName evidence="3">RNase H type-1 domain-containing protein</fullName>
    </recommendedName>
</protein>
<gene>
    <name evidence="1" type="ORF">Gohar_021129</name>
</gene>
<keyword evidence="2" id="KW-1185">Reference proteome</keyword>
<sequence>MRSCRKGYGIQRKRFGGYHESFRVHKGLECSYGLSLNIDYLPVQRWQEGEYDWVRMNTDFLIKAEDAFAAAGGILVDHNGRWIIGFTRYLGNCAVLDSEL</sequence>
<proteinExistence type="predicted"/>
<dbReference type="Proteomes" id="UP000593560">
    <property type="component" value="Unassembled WGS sequence"/>
</dbReference>
<name>A0A7J9IDM8_9ROSI</name>
<accession>A0A7J9IDM8</accession>
<reference evidence="1 2" key="1">
    <citation type="journal article" date="2019" name="Genome Biol. Evol.">
        <title>Insights into the evolution of the New World diploid cottons (Gossypium, subgenus Houzingenia) based on genome sequencing.</title>
        <authorList>
            <person name="Grover C.E."/>
            <person name="Arick M.A. 2nd"/>
            <person name="Thrash A."/>
            <person name="Conover J.L."/>
            <person name="Sanders W.S."/>
            <person name="Peterson D.G."/>
            <person name="Frelichowski J.E."/>
            <person name="Scheffler J.A."/>
            <person name="Scheffler B.E."/>
            <person name="Wendel J.F."/>
        </authorList>
    </citation>
    <scope>NUCLEOTIDE SEQUENCE [LARGE SCALE GENOMIC DNA]</scope>
    <source>
        <strain evidence="1">0</strain>
        <tissue evidence="1">Leaf</tissue>
    </source>
</reference>
<organism evidence="1 2">
    <name type="scientific">Gossypium harknessii</name>
    <dbReference type="NCBI Taxonomy" id="34285"/>
    <lineage>
        <taxon>Eukaryota</taxon>
        <taxon>Viridiplantae</taxon>
        <taxon>Streptophyta</taxon>
        <taxon>Embryophyta</taxon>
        <taxon>Tracheophyta</taxon>
        <taxon>Spermatophyta</taxon>
        <taxon>Magnoliopsida</taxon>
        <taxon>eudicotyledons</taxon>
        <taxon>Gunneridae</taxon>
        <taxon>Pentapetalae</taxon>
        <taxon>rosids</taxon>
        <taxon>malvids</taxon>
        <taxon>Malvales</taxon>
        <taxon>Malvaceae</taxon>
        <taxon>Malvoideae</taxon>
        <taxon>Gossypium</taxon>
    </lineage>
</organism>
<evidence type="ECO:0000313" key="1">
    <source>
        <dbReference type="EMBL" id="MBA0820210.1"/>
    </source>
</evidence>
<evidence type="ECO:0000313" key="2">
    <source>
        <dbReference type="Proteomes" id="UP000593560"/>
    </source>
</evidence>